<dbReference type="OrthoDB" id="6342034at2759"/>
<comment type="caution">
    <text evidence="1">The sequence shown here is derived from an EMBL/GenBank/DDBJ whole genome shotgun (WGS) entry which is preliminary data.</text>
</comment>
<dbReference type="AlphaFoldDB" id="A0A8J2RBS1"/>
<dbReference type="SUPFAM" id="SSF48452">
    <property type="entry name" value="TPR-like"/>
    <property type="match status" value="1"/>
</dbReference>
<evidence type="ECO:0000313" key="2">
    <source>
        <dbReference type="Proteomes" id="UP000789390"/>
    </source>
</evidence>
<keyword evidence="2" id="KW-1185">Reference proteome</keyword>
<dbReference type="InterPro" id="IPR039494">
    <property type="entry name" value="F8A"/>
</dbReference>
<dbReference type="Proteomes" id="UP000789390">
    <property type="component" value="Unassembled WGS sequence"/>
</dbReference>
<dbReference type="PANTHER" id="PTHR16797:SF4">
    <property type="entry name" value="40-KDA HUNTINGTIN-ASSOCIATED PROTEIN"/>
    <property type="match status" value="1"/>
</dbReference>
<dbReference type="PANTHER" id="PTHR16797">
    <property type="entry name" value="FACTOR VIII-ASSOCIATED GENE 1"/>
    <property type="match status" value="1"/>
</dbReference>
<dbReference type="GO" id="GO:0005769">
    <property type="term" value="C:early endosome"/>
    <property type="evidence" value="ECO:0007669"/>
    <property type="project" value="TreeGrafter"/>
</dbReference>
<accession>A0A8J2RBS1</accession>
<proteinExistence type="predicted"/>
<organism evidence="1 2">
    <name type="scientific">Daphnia galeata</name>
    <dbReference type="NCBI Taxonomy" id="27404"/>
    <lineage>
        <taxon>Eukaryota</taxon>
        <taxon>Metazoa</taxon>
        <taxon>Ecdysozoa</taxon>
        <taxon>Arthropoda</taxon>
        <taxon>Crustacea</taxon>
        <taxon>Branchiopoda</taxon>
        <taxon>Diplostraca</taxon>
        <taxon>Cladocera</taxon>
        <taxon>Anomopoda</taxon>
        <taxon>Daphniidae</taxon>
        <taxon>Daphnia</taxon>
    </lineage>
</organism>
<dbReference type="InterPro" id="IPR011990">
    <property type="entry name" value="TPR-like_helical_dom_sf"/>
</dbReference>
<dbReference type="GO" id="GO:0099518">
    <property type="term" value="P:vesicle cytoskeletal trafficking"/>
    <property type="evidence" value="ECO:0007669"/>
    <property type="project" value="TreeGrafter"/>
</dbReference>
<name>A0A8J2RBS1_9CRUS</name>
<protein>
    <submittedName>
        <fullName evidence="1">Uncharacterized protein</fullName>
    </submittedName>
</protein>
<sequence>MDVLEKDEFLKAYRSISTQLKKKFVGFRQEVKRPNVIDAVDGFESLSRQQLDLGFTELSAACRLAAAQLEQSIGLNAGPSSSSRPGVEYNNLYVESARTFSKSNEQVTTYECYEGAINSTNDASLAWFTSMEAGQTALCLSDYQNAISFFTKAFKLAENDTEKTLSGNCLASSFIRQGYFTEALKILVTIQANQNNLLTQTLLALNLKKYGHGESQLSNILLDVFKKSCNSFHPQSLQYAVDELKLGELDEASIQTIWSYLNIDQQQLLLYLLNSN</sequence>
<dbReference type="Gene3D" id="1.25.40.10">
    <property type="entry name" value="Tetratricopeptide repeat domain"/>
    <property type="match status" value="1"/>
</dbReference>
<dbReference type="EMBL" id="CAKKLH010000022">
    <property type="protein sequence ID" value="CAH0099602.1"/>
    <property type="molecule type" value="Genomic_DNA"/>
</dbReference>
<evidence type="ECO:0000313" key="1">
    <source>
        <dbReference type="EMBL" id="CAH0099602.1"/>
    </source>
</evidence>
<reference evidence="1" key="1">
    <citation type="submission" date="2021-11" db="EMBL/GenBank/DDBJ databases">
        <authorList>
            <person name="Schell T."/>
        </authorList>
    </citation>
    <scope>NUCLEOTIDE SEQUENCE</scope>
    <source>
        <strain evidence="1">M5</strain>
    </source>
</reference>
<gene>
    <name evidence="1" type="ORF">DGAL_LOCUS1749</name>
</gene>